<proteinExistence type="inferred from homology"/>
<dbReference type="GO" id="GO:0003993">
    <property type="term" value="F:acid phosphatase activity"/>
    <property type="evidence" value="ECO:0007669"/>
    <property type="project" value="UniProtKB-EC"/>
</dbReference>
<name>F7A686_CIOIN</name>
<dbReference type="InterPro" id="IPR000560">
    <property type="entry name" value="His_Pase_clade-2"/>
</dbReference>
<organism evidence="10 11">
    <name type="scientific">Ciona intestinalis</name>
    <name type="common">Transparent sea squirt</name>
    <name type="synonym">Ascidia intestinalis</name>
    <dbReference type="NCBI Taxonomy" id="7719"/>
    <lineage>
        <taxon>Eukaryota</taxon>
        <taxon>Metazoa</taxon>
        <taxon>Chordata</taxon>
        <taxon>Tunicata</taxon>
        <taxon>Ascidiacea</taxon>
        <taxon>Phlebobranchia</taxon>
        <taxon>Cionidae</taxon>
        <taxon>Ciona</taxon>
    </lineage>
</organism>
<evidence type="ECO:0000256" key="2">
    <source>
        <dbReference type="ARBA" id="ARBA00005375"/>
    </source>
</evidence>
<dbReference type="EC" id="3.1.3.2" evidence="3"/>
<evidence type="ECO:0000256" key="8">
    <source>
        <dbReference type="SAM" id="Phobius"/>
    </source>
</evidence>
<dbReference type="PROSITE" id="PS00778">
    <property type="entry name" value="HIS_ACID_PHOSPHAT_2"/>
    <property type="match status" value="1"/>
</dbReference>
<reference evidence="11" key="1">
    <citation type="journal article" date="2002" name="Science">
        <title>The draft genome of Ciona intestinalis: insights into chordate and vertebrate origins.</title>
        <authorList>
            <person name="Dehal P."/>
            <person name="Satou Y."/>
            <person name="Campbell R.K."/>
            <person name="Chapman J."/>
            <person name="Degnan B."/>
            <person name="De Tomaso A."/>
            <person name="Davidson B."/>
            <person name="Di Gregorio A."/>
            <person name="Gelpke M."/>
            <person name="Goodstein D.M."/>
            <person name="Harafuji N."/>
            <person name="Hastings K.E."/>
            <person name="Ho I."/>
            <person name="Hotta K."/>
            <person name="Huang W."/>
            <person name="Kawashima T."/>
            <person name="Lemaire P."/>
            <person name="Martinez D."/>
            <person name="Meinertzhagen I.A."/>
            <person name="Necula S."/>
            <person name="Nonaka M."/>
            <person name="Putnam N."/>
            <person name="Rash S."/>
            <person name="Saiga H."/>
            <person name="Satake M."/>
            <person name="Terry A."/>
            <person name="Yamada L."/>
            <person name="Wang H.G."/>
            <person name="Awazu S."/>
            <person name="Azumi K."/>
            <person name="Boore J."/>
            <person name="Branno M."/>
            <person name="Chin-Bow S."/>
            <person name="DeSantis R."/>
            <person name="Doyle S."/>
            <person name="Francino P."/>
            <person name="Keys D.N."/>
            <person name="Haga S."/>
            <person name="Hayashi H."/>
            <person name="Hino K."/>
            <person name="Imai K.S."/>
            <person name="Inaba K."/>
            <person name="Kano S."/>
            <person name="Kobayashi K."/>
            <person name="Kobayashi M."/>
            <person name="Lee B.I."/>
            <person name="Makabe K.W."/>
            <person name="Manohar C."/>
            <person name="Matassi G."/>
            <person name="Medina M."/>
            <person name="Mochizuki Y."/>
            <person name="Mount S."/>
            <person name="Morishita T."/>
            <person name="Miura S."/>
            <person name="Nakayama A."/>
            <person name="Nishizaka S."/>
            <person name="Nomoto H."/>
            <person name="Ohta F."/>
            <person name="Oishi K."/>
            <person name="Rigoutsos I."/>
            <person name="Sano M."/>
            <person name="Sasaki A."/>
            <person name="Sasakura Y."/>
            <person name="Shoguchi E."/>
            <person name="Shin-i T."/>
            <person name="Spagnuolo A."/>
            <person name="Stainier D."/>
            <person name="Suzuki M.M."/>
            <person name="Tassy O."/>
            <person name="Takatori N."/>
            <person name="Tokuoka M."/>
            <person name="Yagi K."/>
            <person name="Yoshizaki F."/>
            <person name="Wada S."/>
            <person name="Zhang C."/>
            <person name="Hyatt P.D."/>
            <person name="Larimer F."/>
            <person name="Detter C."/>
            <person name="Doggett N."/>
            <person name="Glavina T."/>
            <person name="Hawkins T."/>
            <person name="Richardson P."/>
            <person name="Lucas S."/>
            <person name="Kohara Y."/>
            <person name="Levine M."/>
            <person name="Satoh N."/>
            <person name="Rokhsar D.S."/>
        </authorList>
    </citation>
    <scope>NUCLEOTIDE SEQUENCE [LARGE SCALE GENOMIC DNA]</scope>
</reference>
<keyword evidence="8" id="KW-1133">Transmembrane helix</keyword>
<reference evidence="10" key="3">
    <citation type="submission" date="2025-08" db="UniProtKB">
        <authorList>
            <consortium name="Ensembl"/>
        </authorList>
    </citation>
    <scope>IDENTIFICATION</scope>
</reference>
<keyword evidence="6" id="KW-1015">Disulfide bond</keyword>
<dbReference type="InterPro" id="IPR029033">
    <property type="entry name" value="His_PPase_superfam"/>
</dbReference>
<evidence type="ECO:0000256" key="7">
    <source>
        <dbReference type="ARBA" id="ARBA00023180"/>
    </source>
</evidence>
<keyword evidence="8" id="KW-0812">Transmembrane</keyword>
<gene>
    <name evidence="10" type="primary">LOC100176080</name>
</gene>
<dbReference type="GeneTree" id="ENSGT00940000167886"/>
<dbReference type="EMBL" id="EAAA01001332">
    <property type="status" value="NOT_ANNOTATED_CDS"/>
    <property type="molecule type" value="Genomic_DNA"/>
</dbReference>
<evidence type="ECO:0000313" key="10">
    <source>
        <dbReference type="Ensembl" id="ENSCINP00000022166.2"/>
    </source>
</evidence>
<keyword evidence="7" id="KW-0325">Glycoprotein</keyword>
<dbReference type="GeneID" id="100176080"/>
<evidence type="ECO:0000256" key="6">
    <source>
        <dbReference type="ARBA" id="ARBA00023157"/>
    </source>
</evidence>
<dbReference type="RefSeq" id="XP_002130958.1">
    <property type="nucleotide sequence ID" value="XM_002130922.5"/>
</dbReference>
<feature type="transmembrane region" description="Helical" evidence="8">
    <location>
        <begin position="386"/>
        <end position="407"/>
    </location>
</feature>
<dbReference type="Gene3D" id="3.40.50.1240">
    <property type="entry name" value="Phosphoglycerate mutase-like"/>
    <property type="match status" value="1"/>
</dbReference>
<sequence>MFGRVFLNLLTILCMFSMPIYGDEELVFSNLLWRHGARSAIHSYKNDPFNQTMWPQGFGQLTQIGMHQHYELGSYLKQRYNTLLSRRYNRSEIYIRSTDFDRTLMSAESNMAGLFPPEGKQKWNGTNTSWQPVPIHTVPKILDSLLLAPIITCPKLQQLHEKTYSSLEYIELQNKYTEFLKNISFWSGNDNVNLTSSWNVLDTLITEKTQGKTLPLWASDAVMDKLHEIAALDILIRFSGMNSKYREDIGRIVAGNLIKQIVTNINNSINGSESYKVIAYSAHDTTIGSLLVALDSFNNRLPPFAACVMIEVYKDKSSSPPEYIVRSYYRNSTGDPIKLNILDCGFNCSLNEFVTKSQKMFPRGPAQDCGKIPTTGEDFFASHLQLIFIILTCLLVVTWLLIIIVCCKKKCKSKNLKMREVAYQPVPSFDEHLIS</sequence>
<keyword evidence="8" id="KW-0472">Membrane</keyword>
<feature type="signal peptide" evidence="9">
    <location>
        <begin position="1"/>
        <end position="22"/>
    </location>
</feature>
<dbReference type="GO" id="GO:0016791">
    <property type="term" value="F:phosphatase activity"/>
    <property type="evidence" value="ECO:0000318"/>
    <property type="project" value="GO_Central"/>
</dbReference>
<evidence type="ECO:0000256" key="1">
    <source>
        <dbReference type="ARBA" id="ARBA00000032"/>
    </source>
</evidence>
<dbReference type="InterPro" id="IPR033379">
    <property type="entry name" value="Acid_Pase_AS"/>
</dbReference>
<dbReference type="Ensembl" id="ENSCINT00000022412.2">
    <property type="protein sequence ID" value="ENSCINP00000022166.2"/>
    <property type="gene ID" value="ENSCING00000011640.2"/>
</dbReference>
<dbReference type="CDD" id="cd07061">
    <property type="entry name" value="HP_HAP_like"/>
    <property type="match status" value="1"/>
</dbReference>
<keyword evidence="5" id="KW-0378">Hydrolase</keyword>
<dbReference type="OrthoDB" id="258392at2759"/>
<comment type="similarity">
    <text evidence="2">Belongs to the histidine acid phosphatase family.</text>
</comment>
<evidence type="ECO:0000313" key="11">
    <source>
        <dbReference type="Proteomes" id="UP000008144"/>
    </source>
</evidence>
<evidence type="ECO:0000256" key="9">
    <source>
        <dbReference type="SAM" id="SignalP"/>
    </source>
</evidence>
<dbReference type="OMA" id="LPDWANQ"/>
<evidence type="ECO:0000256" key="4">
    <source>
        <dbReference type="ARBA" id="ARBA00022729"/>
    </source>
</evidence>
<dbReference type="InterPro" id="IPR050645">
    <property type="entry name" value="Histidine_acid_phosphatase"/>
</dbReference>
<accession>F7A686</accession>
<dbReference type="Pfam" id="PF00328">
    <property type="entry name" value="His_Phos_2"/>
    <property type="match status" value="1"/>
</dbReference>
<dbReference type="AlphaFoldDB" id="F7A686"/>
<evidence type="ECO:0000256" key="3">
    <source>
        <dbReference type="ARBA" id="ARBA00012646"/>
    </source>
</evidence>
<keyword evidence="4 9" id="KW-0732">Signal</keyword>
<dbReference type="Proteomes" id="UP000008144">
    <property type="component" value="Chromosome 2"/>
</dbReference>
<comment type="catalytic activity">
    <reaction evidence="1">
        <text>a phosphate monoester + H2O = an alcohol + phosphate</text>
        <dbReference type="Rhea" id="RHEA:15017"/>
        <dbReference type="ChEBI" id="CHEBI:15377"/>
        <dbReference type="ChEBI" id="CHEBI:30879"/>
        <dbReference type="ChEBI" id="CHEBI:43474"/>
        <dbReference type="ChEBI" id="CHEBI:67140"/>
        <dbReference type="EC" id="3.1.3.2"/>
    </reaction>
</comment>
<feature type="chain" id="PRO_5014090563" description="acid phosphatase" evidence="9">
    <location>
        <begin position="23"/>
        <end position="435"/>
    </location>
</feature>
<reference evidence="10" key="4">
    <citation type="submission" date="2025-09" db="UniProtKB">
        <authorList>
            <consortium name="Ensembl"/>
        </authorList>
    </citation>
    <scope>IDENTIFICATION</scope>
</reference>
<protein>
    <recommendedName>
        <fullName evidence="3">acid phosphatase</fullName>
        <ecNumber evidence="3">3.1.3.2</ecNumber>
    </recommendedName>
</protein>
<dbReference type="InParanoid" id="F7A686"/>
<dbReference type="PANTHER" id="PTHR11567">
    <property type="entry name" value="ACID PHOSPHATASE-RELATED"/>
    <property type="match status" value="1"/>
</dbReference>
<dbReference type="SUPFAM" id="SSF53254">
    <property type="entry name" value="Phosphoglycerate mutase-like"/>
    <property type="match status" value="1"/>
</dbReference>
<evidence type="ECO:0000256" key="5">
    <source>
        <dbReference type="ARBA" id="ARBA00022801"/>
    </source>
</evidence>
<reference evidence="10" key="2">
    <citation type="journal article" date="2008" name="Genome Biol.">
        <title>Improved genome assembly and evidence-based global gene model set for the chordate Ciona intestinalis: new insight into intron and operon populations.</title>
        <authorList>
            <person name="Satou Y."/>
            <person name="Mineta K."/>
            <person name="Ogasawara M."/>
            <person name="Sasakura Y."/>
            <person name="Shoguchi E."/>
            <person name="Ueno K."/>
            <person name="Yamada L."/>
            <person name="Matsumoto J."/>
            <person name="Wasserscheid J."/>
            <person name="Dewar K."/>
            <person name="Wiley G.B."/>
            <person name="Macmil S.L."/>
            <person name="Roe B.A."/>
            <person name="Zeller R.W."/>
            <person name="Hastings K.E."/>
            <person name="Lemaire P."/>
            <person name="Lindquist E."/>
            <person name="Endo T."/>
            <person name="Hotta K."/>
            <person name="Inaba K."/>
        </authorList>
    </citation>
    <scope>NUCLEOTIDE SEQUENCE [LARGE SCALE GENOMIC DNA]</scope>
    <source>
        <strain evidence="10">wild type</strain>
    </source>
</reference>
<dbReference type="FunCoup" id="F7A686">
    <property type="interactions" value="10"/>
</dbReference>
<keyword evidence="11" id="KW-1185">Reference proteome</keyword>
<accession>A0A1W2WL49</accession>
<dbReference type="HOGENOM" id="CLU_030431_1_1_1"/>
<dbReference type="PANTHER" id="PTHR11567:SF211">
    <property type="entry name" value="PROSTATIC ACID PHOSPHATASE"/>
    <property type="match status" value="1"/>
</dbReference>
<dbReference type="KEGG" id="cin:100176080"/>